<feature type="domain" description="Transcription factor CBF/NF-Y/archaeal histone" evidence="6">
    <location>
        <begin position="28"/>
        <end position="92"/>
    </location>
</feature>
<evidence type="ECO:0000256" key="1">
    <source>
        <dbReference type="ARBA" id="ARBA00004123"/>
    </source>
</evidence>
<evidence type="ECO:0000313" key="8">
    <source>
        <dbReference type="Proteomes" id="UP000076532"/>
    </source>
</evidence>
<evidence type="ECO:0000256" key="3">
    <source>
        <dbReference type="ARBA" id="ARBA00039775"/>
    </source>
</evidence>
<feature type="region of interest" description="Disordered" evidence="5">
    <location>
        <begin position="189"/>
        <end position="262"/>
    </location>
</feature>
<dbReference type="EMBL" id="KV417529">
    <property type="protein sequence ID" value="KZP23971.1"/>
    <property type="molecule type" value="Genomic_DNA"/>
</dbReference>
<dbReference type="SUPFAM" id="SSF47113">
    <property type="entry name" value="Histone-fold"/>
    <property type="match status" value="1"/>
</dbReference>
<dbReference type="Gene3D" id="1.10.20.10">
    <property type="entry name" value="Histone, subunit A"/>
    <property type="match status" value="1"/>
</dbReference>
<dbReference type="GO" id="GO:0031507">
    <property type="term" value="P:heterochromatin formation"/>
    <property type="evidence" value="ECO:0007669"/>
    <property type="project" value="TreeGrafter"/>
</dbReference>
<dbReference type="GO" id="GO:0008623">
    <property type="term" value="C:CHRAC"/>
    <property type="evidence" value="ECO:0007669"/>
    <property type="project" value="TreeGrafter"/>
</dbReference>
<gene>
    <name evidence="7" type="ORF">FIBSPDRAFT_857729</name>
</gene>
<keyword evidence="8" id="KW-1185">Reference proteome</keyword>
<dbReference type="CDD" id="cd22928">
    <property type="entry name" value="HFD_POLE3_DPB4"/>
    <property type="match status" value="1"/>
</dbReference>
<evidence type="ECO:0000259" key="6">
    <source>
        <dbReference type="Pfam" id="PF00808"/>
    </source>
</evidence>
<evidence type="ECO:0000256" key="5">
    <source>
        <dbReference type="SAM" id="MobiDB-lite"/>
    </source>
</evidence>
<dbReference type="GO" id="GO:0008622">
    <property type="term" value="C:epsilon DNA polymerase complex"/>
    <property type="evidence" value="ECO:0007669"/>
    <property type="project" value="TreeGrafter"/>
</dbReference>
<feature type="compositionally biased region" description="Basic and acidic residues" evidence="5">
    <location>
        <begin position="193"/>
        <end position="214"/>
    </location>
</feature>
<evidence type="ECO:0000256" key="2">
    <source>
        <dbReference type="ARBA" id="ARBA00023242"/>
    </source>
</evidence>
<dbReference type="AlphaFoldDB" id="A0A166MG19"/>
<dbReference type="Pfam" id="PF00808">
    <property type="entry name" value="CBFD_NFYB_HMF"/>
    <property type="match status" value="1"/>
</dbReference>
<evidence type="ECO:0000313" key="7">
    <source>
        <dbReference type="EMBL" id="KZP23971.1"/>
    </source>
</evidence>
<dbReference type="InterPro" id="IPR003958">
    <property type="entry name" value="CBFA_NFYB_domain"/>
</dbReference>
<dbReference type="GO" id="GO:0006272">
    <property type="term" value="P:leading strand elongation"/>
    <property type="evidence" value="ECO:0007669"/>
    <property type="project" value="TreeGrafter"/>
</dbReference>
<feature type="region of interest" description="Disordered" evidence="5">
    <location>
        <begin position="129"/>
        <end position="175"/>
    </location>
</feature>
<dbReference type="GO" id="GO:0046982">
    <property type="term" value="F:protein heterodimerization activity"/>
    <property type="evidence" value="ECO:0007669"/>
    <property type="project" value="InterPro"/>
</dbReference>
<accession>A0A166MG19</accession>
<dbReference type="GO" id="GO:0031490">
    <property type="term" value="F:chromatin DNA binding"/>
    <property type="evidence" value="ECO:0007669"/>
    <property type="project" value="TreeGrafter"/>
</dbReference>
<proteinExistence type="predicted"/>
<name>A0A166MG19_9AGAM</name>
<dbReference type="Proteomes" id="UP000076532">
    <property type="component" value="Unassembled WGS sequence"/>
</dbReference>
<dbReference type="GO" id="GO:0006974">
    <property type="term" value="P:DNA damage response"/>
    <property type="evidence" value="ECO:0007669"/>
    <property type="project" value="TreeGrafter"/>
</dbReference>
<sequence>MPRKDQSTGLISAQAQQDLVSDGIENYELPKSIITKISKSSIPENAKLQKETVLGLVKGSTIFINYLCATSHDVAMSKQHKSVSASDVLKAIEIIEFGDLNDILSAELQIYRNNLKAEKTRKERADKIAAKGKAKEPAAPTVVPTSIDPSLSSASTKGKSKAHPVPEAHVLPPNVLGARDADVPMELAEDGAGGERDIRKGLEPFMDPNDRSASEDEEAAEEDEESEEEPVQDPMVVEQEDLRRDANGLEQRNPAVVAEMDD</sequence>
<dbReference type="PANTHER" id="PTHR46172:SF1">
    <property type="entry name" value="DNA POLYMERASE EPSILON SUBUNIT 3"/>
    <property type="match status" value="1"/>
</dbReference>
<dbReference type="OrthoDB" id="1707486at2759"/>
<protein>
    <recommendedName>
        <fullName evidence="3">DNA polymerase epsilon subunit D</fullName>
    </recommendedName>
    <alternativeName>
        <fullName evidence="4">DNA polymerase II subunit D</fullName>
    </alternativeName>
</protein>
<feature type="compositionally biased region" description="Acidic residues" evidence="5">
    <location>
        <begin position="215"/>
        <end position="231"/>
    </location>
</feature>
<feature type="compositionally biased region" description="Polar residues" evidence="5">
    <location>
        <begin position="143"/>
        <end position="157"/>
    </location>
</feature>
<dbReference type="InterPro" id="IPR051377">
    <property type="entry name" value="DNA_Pol-Epsilon_Subunit"/>
</dbReference>
<dbReference type="PANTHER" id="PTHR46172">
    <property type="entry name" value="DNA POLYMERASE EPSILON SUBUNIT 3"/>
    <property type="match status" value="1"/>
</dbReference>
<reference evidence="7 8" key="1">
    <citation type="journal article" date="2016" name="Mol. Biol. Evol.">
        <title>Comparative Genomics of Early-Diverging Mushroom-Forming Fungi Provides Insights into the Origins of Lignocellulose Decay Capabilities.</title>
        <authorList>
            <person name="Nagy L.G."/>
            <person name="Riley R."/>
            <person name="Tritt A."/>
            <person name="Adam C."/>
            <person name="Daum C."/>
            <person name="Floudas D."/>
            <person name="Sun H."/>
            <person name="Yadav J.S."/>
            <person name="Pangilinan J."/>
            <person name="Larsson K.H."/>
            <person name="Matsuura K."/>
            <person name="Barry K."/>
            <person name="Labutti K."/>
            <person name="Kuo R."/>
            <person name="Ohm R.A."/>
            <person name="Bhattacharya S.S."/>
            <person name="Shirouzu T."/>
            <person name="Yoshinaga Y."/>
            <person name="Martin F.M."/>
            <person name="Grigoriev I.V."/>
            <person name="Hibbett D.S."/>
        </authorList>
    </citation>
    <scope>NUCLEOTIDE SEQUENCE [LARGE SCALE GENOMIC DNA]</scope>
    <source>
        <strain evidence="7 8">CBS 109695</strain>
    </source>
</reference>
<comment type="subcellular location">
    <subcellularLocation>
        <location evidence="1">Nucleus</location>
    </subcellularLocation>
</comment>
<dbReference type="STRING" id="436010.A0A166MG19"/>
<evidence type="ECO:0000256" key="4">
    <source>
        <dbReference type="ARBA" id="ARBA00042096"/>
    </source>
</evidence>
<dbReference type="InterPro" id="IPR009072">
    <property type="entry name" value="Histone-fold"/>
</dbReference>
<keyword evidence="2" id="KW-0539">Nucleus</keyword>
<organism evidence="7 8">
    <name type="scientific">Athelia psychrophila</name>
    <dbReference type="NCBI Taxonomy" id="1759441"/>
    <lineage>
        <taxon>Eukaryota</taxon>
        <taxon>Fungi</taxon>
        <taxon>Dikarya</taxon>
        <taxon>Basidiomycota</taxon>
        <taxon>Agaricomycotina</taxon>
        <taxon>Agaricomycetes</taxon>
        <taxon>Agaricomycetidae</taxon>
        <taxon>Atheliales</taxon>
        <taxon>Atheliaceae</taxon>
        <taxon>Athelia</taxon>
    </lineage>
</organism>